<name>A0A812T5N6_SYMPI</name>
<dbReference type="PANTHER" id="PTHR19375">
    <property type="entry name" value="HEAT SHOCK PROTEIN 70KDA"/>
    <property type="match status" value="1"/>
</dbReference>
<dbReference type="Gene3D" id="1.20.1270.10">
    <property type="match status" value="1"/>
</dbReference>
<dbReference type="InterPro" id="IPR013126">
    <property type="entry name" value="Hsp_70_fam"/>
</dbReference>
<comment type="caution">
    <text evidence="4">The sequence shown here is derived from an EMBL/GenBank/DDBJ whole genome shotgun (WGS) entry which is preliminary data.</text>
</comment>
<keyword evidence="1" id="KW-0547">Nucleotide-binding</keyword>
<evidence type="ECO:0000256" key="3">
    <source>
        <dbReference type="SAM" id="MobiDB-lite"/>
    </source>
</evidence>
<feature type="compositionally biased region" description="Basic and acidic residues" evidence="3">
    <location>
        <begin position="233"/>
        <end position="242"/>
    </location>
</feature>
<dbReference type="GO" id="GO:0140662">
    <property type="term" value="F:ATP-dependent protein folding chaperone"/>
    <property type="evidence" value="ECO:0007669"/>
    <property type="project" value="InterPro"/>
</dbReference>
<feature type="region of interest" description="Disordered" evidence="3">
    <location>
        <begin position="230"/>
        <end position="272"/>
    </location>
</feature>
<reference evidence="4" key="1">
    <citation type="submission" date="2021-02" db="EMBL/GenBank/DDBJ databases">
        <authorList>
            <person name="Dougan E. K."/>
            <person name="Rhodes N."/>
            <person name="Thang M."/>
            <person name="Chan C."/>
        </authorList>
    </citation>
    <scope>NUCLEOTIDE SEQUENCE</scope>
</reference>
<accession>A0A812T5N6</accession>
<dbReference type="InterPro" id="IPR029048">
    <property type="entry name" value="HSP70_C_sf"/>
</dbReference>
<dbReference type="Pfam" id="PF00012">
    <property type="entry name" value="HSP70"/>
    <property type="match status" value="1"/>
</dbReference>
<evidence type="ECO:0000256" key="1">
    <source>
        <dbReference type="ARBA" id="ARBA00022741"/>
    </source>
</evidence>
<dbReference type="GO" id="GO:0005524">
    <property type="term" value="F:ATP binding"/>
    <property type="evidence" value="ECO:0007669"/>
    <property type="project" value="UniProtKB-KW"/>
</dbReference>
<dbReference type="Gene3D" id="2.60.34.10">
    <property type="entry name" value="Substrate Binding Domain Of DNAk, Chain A, domain 1"/>
    <property type="match status" value="1"/>
</dbReference>
<protein>
    <submittedName>
        <fullName evidence="4">Hsp-3 protein</fullName>
    </submittedName>
</protein>
<dbReference type="OrthoDB" id="2401965at2759"/>
<organism evidence="4 5">
    <name type="scientific">Symbiodinium pilosum</name>
    <name type="common">Dinoflagellate</name>
    <dbReference type="NCBI Taxonomy" id="2952"/>
    <lineage>
        <taxon>Eukaryota</taxon>
        <taxon>Sar</taxon>
        <taxon>Alveolata</taxon>
        <taxon>Dinophyceae</taxon>
        <taxon>Suessiales</taxon>
        <taxon>Symbiodiniaceae</taxon>
        <taxon>Symbiodinium</taxon>
    </lineage>
</organism>
<dbReference type="EMBL" id="CAJNIZ010028691">
    <property type="protein sequence ID" value="CAE7510151.1"/>
    <property type="molecule type" value="Genomic_DNA"/>
</dbReference>
<dbReference type="SUPFAM" id="SSF100934">
    <property type="entry name" value="Heat shock protein 70kD (HSP70), C-terminal subdomain"/>
    <property type="match status" value="1"/>
</dbReference>
<dbReference type="PRINTS" id="PR00301">
    <property type="entry name" value="HEATSHOCK70"/>
</dbReference>
<evidence type="ECO:0000313" key="5">
    <source>
        <dbReference type="Proteomes" id="UP000649617"/>
    </source>
</evidence>
<gene>
    <name evidence="4" type="primary">hsp-3</name>
    <name evidence="4" type="ORF">SPIL2461_LOCUS13262</name>
</gene>
<dbReference type="InterPro" id="IPR029047">
    <property type="entry name" value="HSP70_peptide-bd_sf"/>
</dbReference>
<proteinExistence type="predicted"/>
<dbReference type="SUPFAM" id="SSF100920">
    <property type="entry name" value="Heat shock protein 70kD (HSP70), peptide-binding domain"/>
    <property type="match status" value="1"/>
</dbReference>
<evidence type="ECO:0000313" key="4">
    <source>
        <dbReference type="EMBL" id="CAE7510151.1"/>
    </source>
</evidence>
<dbReference type="Proteomes" id="UP000649617">
    <property type="component" value="Unassembled WGS sequence"/>
</dbReference>
<dbReference type="Gene3D" id="3.30.420.40">
    <property type="match status" value="2"/>
</dbReference>
<keyword evidence="5" id="KW-1185">Reference proteome</keyword>
<evidence type="ECO:0000256" key="2">
    <source>
        <dbReference type="ARBA" id="ARBA00022840"/>
    </source>
</evidence>
<dbReference type="AlphaFoldDB" id="A0A812T5N6"/>
<keyword evidence="2" id="KW-0067">ATP-binding</keyword>
<sequence length="272" mass="29460">MLSQFFDGKELTRRINPDEVVAHGAAIEAASMSSDESMEYDGLIDVIPLSLGLQTAGGFMTTVLSRNTQLPAEHSMLFSTHKDNQDLATVKVFQGERLMARNNHFLGSFQIKGITPAPRGVPQIEVSFKVDASGLLAVEASERDSGKRSALAIEQDRFLGAEQIQESLKEADSFAKDDQRDFAQAEARMALKALVRSLHSAAEFASEEDAGIFLEAAGEGKDWLTANPDAEAEEIHEKREELEANVPDLALRPSAGATTGGGELDMEGHDEL</sequence>